<sequence length="683" mass="79524">MKELQKLLQHRIINDVFHTYLSYPTWKEAVEKEILVNKYYMGMDYYNQNDLLQPGRPKSRLLLKFAMVCKDWYNYIVSHLSTGFIYADFMFVAKQKIGKNLYTFLSKPKSLYRYNNIKTLYLDCYLGEVHPGAGRNLEIARIIQWVSKFTVLERVFVSTVSSRLVKQLLDRFPNIKVEVDISETESCDVNSMEEDLSKYDHSRLEFVYYKTLPMTNLQESLNDNINAIYNHIRKWRVDYIIFNYKNEQLEPRTLFRNRYKMLLLIKTIKNVKIVDDVVDTSELKWVVDNNSHLESFKAFVPLSLLDFKQQSKNYKVPHHEEGCRCQDWIDPDDPYTLRLNQINENELGHFQVFCEALATNKTLKSLTLKNQCRQIHEVATGHSLSQMALLSASGFLRKALAENNTLTFLSISSSILGDSFFKTMATDNRAITHLKLTEVQLTFTLDSLTEMLKQNHSITSLNIKYEEYDKKQTSRISPAWDSFCKVLTISTTLKKLSIVSMEARSNLRFGNEDIKYLVQENPLAAAQCKSFGKALASNQSIESLTLSCPLFSDCKVLYQSESRTNQTLKELRLKDCTLDHFLEMSRMLRINRSITRLSIYSFNDSQSYGYFSEASRNKSAMADKIIQSVDTFTKALKTHRLSKLTLENEDFLDLIDEQIIDMYGDLTGFDEMDYYTLDFDVVP</sequence>
<dbReference type="RefSeq" id="XP_020431262.1">
    <property type="nucleotide sequence ID" value="XM_020578798.1"/>
</dbReference>
<name>D3BHG3_HETP5</name>
<gene>
    <name evidence="1" type="ORF">PPL_07965</name>
</gene>
<dbReference type="PANTHER" id="PTHR32556:SF7">
    <property type="entry name" value="F-BOX DOMAIN-CONTAINING PROTEIN-RELATED"/>
    <property type="match status" value="1"/>
</dbReference>
<dbReference type="AlphaFoldDB" id="D3BHG3"/>
<dbReference type="Gene3D" id="3.80.10.10">
    <property type="entry name" value="Ribonuclease Inhibitor"/>
    <property type="match status" value="2"/>
</dbReference>
<accession>D3BHG3</accession>
<dbReference type="EMBL" id="ADBJ01000036">
    <property type="protein sequence ID" value="EFA79140.1"/>
    <property type="molecule type" value="Genomic_DNA"/>
</dbReference>
<proteinExistence type="predicted"/>
<evidence type="ECO:0000313" key="2">
    <source>
        <dbReference type="Proteomes" id="UP000001396"/>
    </source>
</evidence>
<dbReference type="PANTHER" id="PTHR32556">
    <property type="entry name" value="F-BOX DOMAIN-CONTAINING PROTEIN-RELATED-RELATED"/>
    <property type="match status" value="1"/>
</dbReference>
<keyword evidence="2" id="KW-1185">Reference proteome</keyword>
<protein>
    <submittedName>
        <fullName evidence="1">Uncharacterized protein</fullName>
    </submittedName>
</protein>
<dbReference type="GeneID" id="31363445"/>
<dbReference type="FunCoup" id="D3BHG3">
    <property type="interactions" value="4"/>
</dbReference>
<comment type="caution">
    <text evidence="1">The sequence shown here is derived from an EMBL/GenBank/DDBJ whole genome shotgun (WGS) entry which is preliminary data.</text>
</comment>
<reference evidence="1 2" key="1">
    <citation type="journal article" date="2011" name="Genome Res.">
        <title>Phylogeny-wide analysis of social amoeba genomes highlights ancient origins for complex intercellular communication.</title>
        <authorList>
            <person name="Heidel A.J."/>
            <person name="Lawal H.M."/>
            <person name="Felder M."/>
            <person name="Schilde C."/>
            <person name="Helps N.R."/>
            <person name="Tunggal B."/>
            <person name="Rivero F."/>
            <person name="John U."/>
            <person name="Schleicher M."/>
            <person name="Eichinger L."/>
            <person name="Platzer M."/>
            <person name="Noegel A.A."/>
            <person name="Schaap P."/>
            <person name="Gloeckner G."/>
        </authorList>
    </citation>
    <scope>NUCLEOTIDE SEQUENCE [LARGE SCALE GENOMIC DNA]</scope>
    <source>
        <strain evidence="2">ATCC 26659 / Pp 5 / PN500</strain>
    </source>
</reference>
<dbReference type="Proteomes" id="UP000001396">
    <property type="component" value="Unassembled WGS sequence"/>
</dbReference>
<dbReference type="InterPro" id="IPR032675">
    <property type="entry name" value="LRR_dom_sf"/>
</dbReference>
<evidence type="ECO:0000313" key="1">
    <source>
        <dbReference type="EMBL" id="EFA79140.1"/>
    </source>
</evidence>
<dbReference type="InParanoid" id="D3BHG3"/>
<organism evidence="1 2">
    <name type="scientific">Heterostelium pallidum (strain ATCC 26659 / Pp 5 / PN500)</name>
    <name type="common">Cellular slime mold</name>
    <name type="synonym">Polysphondylium pallidum</name>
    <dbReference type="NCBI Taxonomy" id="670386"/>
    <lineage>
        <taxon>Eukaryota</taxon>
        <taxon>Amoebozoa</taxon>
        <taxon>Evosea</taxon>
        <taxon>Eumycetozoa</taxon>
        <taxon>Dictyostelia</taxon>
        <taxon>Acytosteliales</taxon>
        <taxon>Acytosteliaceae</taxon>
        <taxon>Heterostelium</taxon>
    </lineage>
</organism>
<dbReference type="SUPFAM" id="SSF52047">
    <property type="entry name" value="RNI-like"/>
    <property type="match status" value="1"/>
</dbReference>